<feature type="domain" description="EGF-like" evidence="4">
    <location>
        <begin position="126"/>
        <end position="170"/>
    </location>
</feature>
<proteinExistence type="predicted"/>
<keyword evidence="3" id="KW-1133">Transmembrane helix</keyword>
<evidence type="ECO:0000313" key="6">
    <source>
        <dbReference type="Proteomes" id="UP000728032"/>
    </source>
</evidence>
<dbReference type="InterPro" id="IPR000742">
    <property type="entry name" value="EGF"/>
</dbReference>
<feature type="disulfide bond" evidence="1">
    <location>
        <begin position="160"/>
        <end position="169"/>
    </location>
</feature>
<protein>
    <recommendedName>
        <fullName evidence="4">EGF-like domain-containing protein</fullName>
    </recommendedName>
</protein>
<feature type="compositionally biased region" description="Low complexity" evidence="2">
    <location>
        <begin position="51"/>
        <end position="62"/>
    </location>
</feature>
<evidence type="ECO:0000259" key="4">
    <source>
        <dbReference type="PROSITE" id="PS50026"/>
    </source>
</evidence>
<feature type="transmembrane region" description="Helical" evidence="3">
    <location>
        <begin position="190"/>
        <end position="213"/>
    </location>
</feature>
<reference evidence="5" key="1">
    <citation type="submission" date="2020-11" db="EMBL/GenBank/DDBJ databases">
        <authorList>
            <person name="Tran Van P."/>
        </authorList>
    </citation>
    <scope>NUCLEOTIDE SEQUENCE</scope>
</reference>
<dbReference type="PANTHER" id="PTHR12332:SF1">
    <property type="entry name" value="KEREN-RELATED"/>
    <property type="match status" value="1"/>
</dbReference>
<dbReference type="Proteomes" id="UP000728032">
    <property type="component" value="Unassembled WGS sequence"/>
</dbReference>
<feature type="region of interest" description="Disordered" evidence="2">
    <location>
        <begin position="35"/>
        <end position="66"/>
    </location>
</feature>
<dbReference type="PROSITE" id="PS00022">
    <property type="entry name" value="EGF_1"/>
    <property type="match status" value="1"/>
</dbReference>
<dbReference type="SMART" id="SM00181">
    <property type="entry name" value="EGF"/>
    <property type="match status" value="1"/>
</dbReference>
<dbReference type="Gene3D" id="2.10.25.10">
    <property type="entry name" value="Laminin"/>
    <property type="match status" value="1"/>
</dbReference>
<dbReference type="PANTHER" id="PTHR12332">
    <property type="entry name" value="KEREN-RELATED"/>
    <property type="match status" value="1"/>
</dbReference>
<dbReference type="PROSITE" id="PS50026">
    <property type="entry name" value="EGF_3"/>
    <property type="match status" value="1"/>
</dbReference>
<evidence type="ECO:0000256" key="3">
    <source>
        <dbReference type="SAM" id="Phobius"/>
    </source>
</evidence>
<feature type="transmembrane region" description="Helical" evidence="3">
    <location>
        <begin position="83"/>
        <end position="101"/>
    </location>
</feature>
<dbReference type="AlphaFoldDB" id="A0A7R9QAL1"/>
<keyword evidence="1" id="KW-1015">Disulfide bond</keyword>
<comment type="caution">
    <text evidence="1">Lacks conserved residue(s) required for the propagation of feature annotation.</text>
</comment>
<gene>
    <name evidence="5" type="ORF">ONB1V03_LOCUS1617</name>
</gene>
<name>A0A7R9QAL1_9ACAR</name>
<evidence type="ECO:0000256" key="1">
    <source>
        <dbReference type="PROSITE-ProRule" id="PRU00076"/>
    </source>
</evidence>
<keyword evidence="3" id="KW-0472">Membrane</keyword>
<sequence length="301" mass="34575">MNELMSRCCQPWIKSKPNTAHGDKALISRISRLPNEAIKRNNSPTTHRSYKNLNNNSSNTNNHHNHHKSSYVSSLYLNSMSNMYSHVLVLLLIISFIFRITEACSSRSTPKPRPPSPTTRPNITFQTYACPEAYAKWYCLNGATCFSVRIGESILYNCECADGYMGQRCEFKDLDGSYLPSREKVLVETASIAGGVTVAVLLMVFISIFYYNYLRHRKKESRLSTRSVELNMDQINRRPFGRVHSLRSASTTRNVLYSYDEDFRRIQETKRLQDPECGDNSLVPYVFKPKIVIKITTNEKK</sequence>
<dbReference type="EMBL" id="CAJPVJ010000310">
    <property type="protein sequence ID" value="CAG2162016.1"/>
    <property type="molecule type" value="Genomic_DNA"/>
</dbReference>
<dbReference type="InterPro" id="IPR043403">
    <property type="entry name" value="Gurken/Spitz"/>
</dbReference>
<dbReference type="GO" id="GO:0048018">
    <property type="term" value="F:receptor ligand activity"/>
    <property type="evidence" value="ECO:0007669"/>
    <property type="project" value="InterPro"/>
</dbReference>
<keyword evidence="3" id="KW-0812">Transmembrane</keyword>
<dbReference type="CDD" id="cd00054">
    <property type="entry name" value="EGF_CA"/>
    <property type="match status" value="1"/>
</dbReference>
<evidence type="ECO:0000256" key="2">
    <source>
        <dbReference type="SAM" id="MobiDB-lite"/>
    </source>
</evidence>
<accession>A0A7R9QAL1</accession>
<dbReference type="GO" id="GO:0007173">
    <property type="term" value="P:epidermal growth factor receptor signaling pathway"/>
    <property type="evidence" value="ECO:0007669"/>
    <property type="project" value="InterPro"/>
</dbReference>
<keyword evidence="6" id="KW-1185">Reference proteome</keyword>
<dbReference type="SUPFAM" id="SSF57196">
    <property type="entry name" value="EGF/Laminin"/>
    <property type="match status" value="1"/>
</dbReference>
<evidence type="ECO:0000313" key="5">
    <source>
        <dbReference type="EMBL" id="CAD7638827.1"/>
    </source>
</evidence>
<keyword evidence="1" id="KW-0245">EGF-like domain</keyword>
<dbReference type="OrthoDB" id="6233064at2759"/>
<dbReference type="EMBL" id="OC915135">
    <property type="protein sequence ID" value="CAD7638827.1"/>
    <property type="molecule type" value="Genomic_DNA"/>
</dbReference>
<dbReference type="PROSITE" id="PS01186">
    <property type="entry name" value="EGF_2"/>
    <property type="match status" value="1"/>
</dbReference>
<organism evidence="5">
    <name type="scientific">Oppiella nova</name>
    <dbReference type="NCBI Taxonomy" id="334625"/>
    <lineage>
        <taxon>Eukaryota</taxon>
        <taxon>Metazoa</taxon>
        <taxon>Ecdysozoa</taxon>
        <taxon>Arthropoda</taxon>
        <taxon>Chelicerata</taxon>
        <taxon>Arachnida</taxon>
        <taxon>Acari</taxon>
        <taxon>Acariformes</taxon>
        <taxon>Sarcoptiformes</taxon>
        <taxon>Oribatida</taxon>
        <taxon>Brachypylina</taxon>
        <taxon>Oppioidea</taxon>
        <taxon>Oppiidae</taxon>
        <taxon>Oppiella</taxon>
    </lineage>
</organism>
<dbReference type="Pfam" id="PF00008">
    <property type="entry name" value="EGF"/>
    <property type="match status" value="1"/>
</dbReference>
<dbReference type="GO" id="GO:0005154">
    <property type="term" value="F:epidermal growth factor receptor binding"/>
    <property type="evidence" value="ECO:0007669"/>
    <property type="project" value="InterPro"/>
</dbReference>